<dbReference type="AlphaFoldDB" id="A0A1D2MGX3"/>
<name>A0A1D2MGX3_ORCCI</name>
<proteinExistence type="predicted"/>
<protein>
    <submittedName>
        <fullName evidence="1">Uncharacterized protein</fullName>
    </submittedName>
</protein>
<evidence type="ECO:0000313" key="1">
    <source>
        <dbReference type="EMBL" id="ODM92250.1"/>
    </source>
</evidence>
<comment type="caution">
    <text evidence="1">The sequence shown here is derived from an EMBL/GenBank/DDBJ whole genome shotgun (WGS) entry which is preliminary data.</text>
</comment>
<organism evidence="1 2">
    <name type="scientific">Orchesella cincta</name>
    <name type="common">Springtail</name>
    <name type="synonym">Podura cincta</name>
    <dbReference type="NCBI Taxonomy" id="48709"/>
    <lineage>
        <taxon>Eukaryota</taxon>
        <taxon>Metazoa</taxon>
        <taxon>Ecdysozoa</taxon>
        <taxon>Arthropoda</taxon>
        <taxon>Hexapoda</taxon>
        <taxon>Collembola</taxon>
        <taxon>Entomobryomorpha</taxon>
        <taxon>Entomobryoidea</taxon>
        <taxon>Orchesellidae</taxon>
        <taxon>Orchesellinae</taxon>
        <taxon>Orchesella</taxon>
    </lineage>
</organism>
<keyword evidence="2" id="KW-1185">Reference proteome</keyword>
<sequence length="113" mass="13049">MDYGGKKNPVEHNAVYFRRKLKEAGSLFMGVTTPPWFRCVVVYAHQVAFTHREMKKRGAIAAMCEVGAMISVRYPTLPDPVQEIQDDELSEDKNPTEFDECFINCLFYFISFE</sequence>
<gene>
    <name evidence="1" type="ORF">Ocin01_14433</name>
</gene>
<dbReference type="Proteomes" id="UP000094527">
    <property type="component" value="Unassembled WGS sequence"/>
</dbReference>
<dbReference type="OrthoDB" id="65434at2759"/>
<accession>A0A1D2MGX3</accession>
<dbReference type="EMBL" id="LJIJ01001284">
    <property type="protein sequence ID" value="ODM92250.1"/>
    <property type="molecule type" value="Genomic_DNA"/>
</dbReference>
<reference evidence="1 2" key="1">
    <citation type="journal article" date="2016" name="Genome Biol. Evol.">
        <title>Gene Family Evolution Reflects Adaptation to Soil Environmental Stressors in the Genome of the Collembolan Orchesella cincta.</title>
        <authorList>
            <person name="Faddeeva-Vakhrusheva A."/>
            <person name="Derks M.F."/>
            <person name="Anvar S.Y."/>
            <person name="Agamennone V."/>
            <person name="Suring W."/>
            <person name="Smit S."/>
            <person name="van Straalen N.M."/>
            <person name="Roelofs D."/>
        </authorList>
    </citation>
    <scope>NUCLEOTIDE SEQUENCE [LARGE SCALE GENOMIC DNA]</scope>
    <source>
        <tissue evidence="1">Mixed pool</tissue>
    </source>
</reference>
<evidence type="ECO:0000313" key="2">
    <source>
        <dbReference type="Proteomes" id="UP000094527"/>
    </source>
</evidence>